<proteinExistence type="predicted"/>
<dbReference type="Pfam" id="PF04351">
    <property type="entry name" value="PilP"/>
    <property type="match status" value="1"/>
</dbReference>
<sequence length="171" mass="19157">MKRLLILACVTALAACSSDQEDIRSWMTEQEKGMRGAVKPLPEVRPFPVVEYAVADRTPPFAPERLEPETKSGPGSGPDLNRRREPLEAFPLESLELVGVMRQGERVHALVRVDKSLYQVRVGNYLGQNFGVVSGISDADLTLKELVEDLDGDWVERTSKLLLQERQEAKR</sequence>
<dbReference type="Gene3D" id="2.30.30.830">
    <property type="match status" value="1"/>
</dbReference>
<dbReference type="PIRSF" id="PIRSF016481">
    <property type="entry name" value="Pilus_assembly_PilP"/>
    <property type="match status" value="1"/>
</dbReference>
<keyword evidence="3" id="KW-1185">Reference proteome</keyword>
<evidence type="ECO:0000256" key="1">
    <source>
        <dbReference type="SAM" id="MobiDB-lite"/>
    </source>
</evidence>
<evidence type="ECO:0000313" key="2">
    <source>
        <dbReference type="EMBL" id="NMF94367.1"/>
    </source>
</evidence>
<dbReference type="RefSeq" id="WP_169199595.1">
    <property type="nucleotide sequence ID" value="NZ_WTVH02000010.1"/>
</dbReference>
<organism evidence="2 3">
    <name type="scientific">Aromatoleum buckelii</name>
    <dbReference type="NCBI Taxonomy" id="200254"/>
    <lineage>
        <taxon>Bacteria</taxon>
        <taxon>Pseudomonadati</taxon>
        <taxon>Pseudomonadota</taxon>
        <taxon>Betaproteobacteria</taxon>
        <taxon>Rhodocyclales</taxon>
        <taxon>Rhodocyclaceae</taxon>
        <taxon>Aromatoleum</taxon>
    </lineage>
</organism>
<feature type="region of interest" description="Disordered" evidence="1">
    <location>
        <begin position="60"/>
        <end position="85"/>
    </location>
</feature>
<gene>
    <name evidence="2" type="ORF">GO608_13645</name>
</gene>
<evidence type="ECO:0000313" key="3">
    <source>
        <dbReference type="Proteomes" id="UP000601990"/>
    </source>
</evidence>
<reference evidence="2" key="1">
    <citation type="submission" date="2019-12" db="EMBL/GenBank/DDBJ databases">
        <title>Comparative genomics gives insights into the taxonomy of the Azoarcus-Aromatoleum group and reveals separate origins of nif in the plant-associated Azoarcus and non-plant-associated Aromatoleum sub-groups.</title>
        <authorList>
            <person name="Lafos M."/>
            <person name="Maluk M."/>
            <person name="Batista M."/>
            <person name="Junghare M."/>
            <person name="Carmona M."/>
            <person name="Faoro H."/>
            <person name="Cruz L.M."/>
            <person name="Battistoni F."/>
            <person name="De Souza E."/>
            <person name="Pedrosa F."/>
            <person name="Chen W.-M."/>
            <person name="Poole P.S."/>
            <person name="Dixon R.A."/>
            <person name="James E.K."/>
        </authorList>
    </citation>
    <scope>NUCLEOTIDE SEQUENCE</scope>
    <source>
        <strain evidence="2">U120</strain>
    </source>
</reference>
<comment type="caution">
    <text evidence="2">The sequence shown here is derived from an EMBL/GenBank/DDBJ whole genome shotgun (WGS) entry which is preliminary data.</text>
</comment>
<protein>
    <submittedName>
        <fullName evidence="2">Pilus assembly protein PilP</fullName>
    </submittedName>
</protein>
<dbReference type="Proteomes" id="UP000601990">
    <property type="component" value="Unassembled WGS sequence"/>
</dbReference>
<name>A0ABX1N512_9RHOO</name>
<accession>A0ABX1N512</accession>
<dbReference type="InterPro" id="IPR007446">
    <property type="entry name" value="PilP"/>
</dbReference>
<dbReference type="PROSITE" id="PS51257">
    <property type="entry name" value="PROKAR_LIPOPROTEIN"/>
    <property type="match status" value="1"/>
</dbReference>
<dbReference type="EMBL" id="WTVH01000028">
    <property type="protein sequence ID" value="NMF94367.1"/>
    <property type="molecule type" value="Genomic_DNA"/>
</dbReference>